<dbReference type="InterPro" id="IPR001585">
    <property type="entry name" value="TAL/FSA"/>
</dbReference>
<evidence type="ECO:0000256" key="1">
    <source>
        <dbReference type="ARBA" id="ARBA00003518"/>
    </source>
</evidence>
<dbReference type="GO" id="GO:0005737">
    <property type="term" value="C:cytoplasm"/>
    <property type="evidence" value="ECO:0007669"/>
    <property type="project" value="UniProtKB-SubCell"/>
</dbReference>
<organism evidence="12 13">
    <name type="scientific">Halarcobacter mediterraneus</name>
    <dbReference type="NCBI Taxonomy" id="2023153"/>
    <lineage>
        <taxon>Bacteria</taxon>
        <taxon>Pseudomonadati</taxon>
        <taxon>Campylobacterota</taxon>
        <taxon>Epsilonproteobacteria</taxon>
        <taxon>Campylobacterales</taxon>
        <taxon>Arcobacteraceae</taxon>
        <taxon>Halarcobacter</taxon>
    </lineage>
</organism>
<dbReference type="InterPro" id="IPR013785">
    <property type="entry name" value="Aldolase_TIM"/>
</dbReference>
<dbReference type="RefSeq" id="WP_129061326.1">
    <property type="nucleotide sequence ID" value="NZ_NXIE01000002.1"/>
</dbReference>
<dbReference type="GO" id="GO:0005975">
    <property type="term" value="P:carbohydrate metabolic process"/>
    <property type="evidence" value="ECO:0007669"/>
    <property type="project" value="InterPro"/>
</dbReference>
<protein>
    <recommendedName>
        <fullName evidence="5 11">Transaldolase</fullName>
        <ecNumber evidence="5 11">2.2.1.2</ecNumber>
    </recommendedName>
</protein>
<reference evidence="12 13" key="1">
    <citation type="submission" date="2017-09" db="EMBL/GenBank/DDBJ databases">
        <title>Genomics of the genus Arcobacter.</title>
        <authorList>
            <person name="Perez-Cataluna A."/>
            <person name="Figueras M.J."/>
            <person name="Salas-Masso N."/>
        </authorList>
    </citation>
    <scope>NUCLEOTIDE SEQUENCE [LARGE SCALE GENOMIC DNA]</scope>
    <source>
        <strain evidence="12 13">F156-34</strain>
    </source>
</reference>
<evidence type="ECO:0000313" key="13">
    <source>
        <dbReference type="Proteomes" id="UP000289718"/>
    </source>
</evidence>
<feature type="active site" description="Schiff-base intermediate with substrate" evidence="11">
    <location>
        <position position="132"/>
    </location>
</feature>
<evidence type="ECO:0000256" key="5">
    <source>
        <dbReference type="ARBA" id="ARBA00013151"/>
    </source>
</evidence>
<comment type="function">
    <text evidence="1 11">Transaldolase is important for the balance of metabolites in the pentose-phosphate pathway.</text>
</comment>
<comment type="caution">
    <text evidence="12">The sequence shown here is derived from an EMBL/GenBank/DDBJ whole genome shotgun (WGS) entry which is preliminary data.</text>
</comment>
<evidence type="ECO:0000256" key="9">
    <source>
        <dbReference type="ARBA" id="ARBA00023270"/>
    </source>
</evidence>
<keyword evidence="9 11" id="KW-0704">Schiff base</keyword>
<dbReference type="NCBIfam" id="NF003026">
    <property type="entry name" value="PRK03903.1"/>
    <property type="match status" value="1"/>
</dbReference>
<dbReference type="GO" id="GO:0006098">
    <property type="term" value="P:pentose-phosphate shunt"/>
    <property type="evidence" value="ECO:0007669"/>
    <property type="project" value="UniProtKB-UniRule"/>
</dbReference>
<comment type="similarity">
    <text evidence="4 11">Belongs to the transaldolase family. Type 2 subfamily.</text>
</comment>
<dbReference type="OrthoDB" id="9809101at2"/>
<evidence type="ECO:0000256" key="7">
    <source>
        <dbReference type="ARBA" id="ARBA00022679"/>
    </source>
</evidence>
<evidence type="ECO:0000256" key="8">
    <source>
        <dbReference type="ARBA" id="ARBA00023126"/>
    </source>
</evidence>
<name>A0A4V1M1F7_9BACT</name>
<dbReference type="PIRSF" id="PIRSF036915">
    <property type="entry name" value="Trnald_Bac_Plnt"/>
    <property type="match status" value="1"/>
</dbReference>
<comment type="pathway">
    <text evidence="3 11">Carbohydrate degradation; pentose phosphate pathway; D-glyceraldehyde 3-phosphate and beta-D-fructose 6-phosphate from D-ribose 5-phosphate and D-xylulose 5-phosphate (non-oxidative stage): step 2/3.</text>
</comment>
<comment type="subcellular location">
    <subcellularLocation>
        <location evidence="2 11">Cytoplasm</location>
    </subcellularLocation>
</comment>
<dbReference type="HAMAP" id="MF_00493">
    <property type="entry name" value="Transaldolase_2"/>
    <property type="match status" value="1"/>
</dbReference>
<dbReference type="InterPro" id="IPR018225">
    <property type="entry name" value="Transaldolase_AS"/>
</dbReference>
<evidence type="ECO:0000256" key="4">
    <source>
        <dbReference type="ARBA" id="ARBA00008426"/>
    </source>
</evidence>
<evidence type="ECO:0000256" key="3">
    <source>
        <dbReference type="ARBA" id="ARBA00004857"/>
    </source>
</evidence>
<gene>
    <name evidence="11" type="primary">tal</name>
    <name evidence="12" type="ORF">CP965_06790</name>
</gene>
<dbReference type="Pfam" id="PF00923">
    <property type="entry name" value="TAL_FSA"/>
    <property type="match status" value="1"/>
</dbReference>
<evidence type="ECO:0000256" key="10">
    <source>
        <dbReference type="ARBA" id="ARBA00048810"/>
    </source>
</evidence>
<dbReference type="AlphaFoldDB" id="A0A4V1M1F7"/>
<dbReference type="InterPro" id="IPR004732">
    <property type="entry name" value="Transaldolase_2"/>
</dbReference>
<evidence type="ECO:0000313" key="12">
    <source>
        <dbReference type="EMBL" id="RXK13504.1"/>
    </source>
</evidence>
<keyword evidence="8 11" id="KW-0570">Pentose shunt</keyword>
<keyword evidence="6 11" id="KW-0963">Cytoplasm</keyword>
<accession>A0A4V1M1F7</accession>
<dbReference type="SUPFAM" id="SSF51569">
    <property type="entry name" value="Aldolase"/>
    <property type="match status" value="1"/>
</dbReference>
<proteinExistence type="inferred from homology"/>
<dbReference type="PROSITE" id="PS01054">
    <property type="entry name" value="TRANSALDOLASE_1"/>
    <property type="match status" value="1"/>
</dbReference>
<evidence type="ECO:0000256" key="2">
    <source>
        <dbReference type="ARBA" id="ARBA00004496"/>
    </source>
</evidence>
<dbReference type="Proteomes" id="UP000289718">
    <property type="component" value="Unassembled WGS sequence"/>
</dbReference>
<dbReference type="PANTHER" id="PTHR10683:SF31">
    <property type="entry name" value="TRANSALDOLASE"/>
    <property type="match status" value="1"/>
</dbReference>
<keyword evidence="7 11" id="KW-0808">Transferase</keyword>
<evidence type="ECO:0000256" key="6">
    <source>
        <dbReference type="ARBA" id="ARBA00022490"/>
    </source>
</evidence>
<sequence length="333" mass="37147">MSLKEDINYSLWCDFIERDFLENKFQDIIRNEVIHGATSNPAIFESSISNSAAYDQQLQMLKANEAKTIYEELAVSDIRRAAELLNDLYLNDTNDGFISIEVDPTLCDDAKGTIEEGMRLNSLIGSENVMIKVPATEAGYEAMKELTTAGIHVNATLIFSPEQAIKCAQALDEGIKASNKDIKAVISVFVSRLDRMCDTKMISKGLETGKLGIINATKCYHEVEKFENKNIRTLFASTGVKGDELPASYYVDNLIYPNSVNTAPLATIEDWVENGSKVPSKIPSEDVCDKYFKELQVNNIDMSDIYKRLLSDGLEAFKDSFKDLLDKLAKKAD</sequence>
<keyword evidence="13" id="KW-1185">Reference proteome</keyword>
<dbReference type="EC" id="2.2.1.2" evidence="5 11"/>
<comment type="catalytic activity">
    <reaction evidence="10 11">
        <text>D-sedoheptulose 7-phosphate + D-glyceraldehyde 3-phosphate = D-erythrose 4-phosphate + beta-D-fructose 6-phosphate</text>
        <dbReference type="Rhea" id="RHEA:17053"/>
        <dbReference type="ChEBI" id="CHEBI:16897"/>
        <dbReference type="ChEBI" id="CHEBI:57483"/>
        <dbReference type="ChEBI" id="CHEBI:57634"/>
        <dbReference type="ChEBI" id="CHEBI:59776"/>
        <dbReference type="EC" id="2.2.1.2"/>
    </reaction>
</comment>
<dbReference type="EMBL" id="NXIE01000002">
    <property type="protein sequence ID" value="RXK13504.1"/>
    <property type="molecule type" value="Genomic_DNA"/>
</dbReference>
<dbReference type="GO" id="GO:0004801">
    <property type="term" value="F:transaldolase activity"/>
    <property type="evidence" value="ECO:0007669"/>
    <property type="project" value="UniProtKB-UniRule"/>
</dbReference>
<dbReference type="Gene3D" id="3.20.20.70">
    <property type="entry name" value="Aldolase class I"/>
    <property type="match status" value="1"/>
</dbReference>
<dbReference type="NCBIfam" id="TIGR00876">
    <property type="entry name" value="tal_mycobact"/>
    <property type="match status" value="1"/>
</dbReference>
<dbReference type="PANTHER" id="PTHR10683">
    <property type="entry name" value="TRANSALDOLASE"/>
    <property type="match status" value="1"/>
</dbReference>
<dbReference type="UniPathway" id="UPA00115">
    <property type="reaction ID" value="UER00414"/>
</dbReference>
<evidence type="ECO:0000256" key="11">
    <source>
        <dbReference type="HAMAP-Rule" id="MF_00493"/>
    </source>
</evidence>